<dbReference type="PATRIC" id="fig|359131.3.peg.1495"/>
<keyword evidence="2" id="KW-1185">Reference proteome</keyword>
<dbReference type="AlphaFoldDB" id="A0A0F2T792"/>
<accession>A0A0F2T792</accession>
<dbReference type="Proteomes" id="UP000033699">
    <property type="component" value="Unassembled WGS sequence"/>
</dbReference>
<evidence type="ECO:0000313" key="2">
    <source>
        <dbReference type="Proteomes" id="UP000033699"/>
    </source>
</evidence>
<dbReference type="RefSeq" id="WP_045704690.1">
    <property type="nucleotide sequence ID" value="NZ_JZKH01000131.1"/>
</dbReference>
<sequence length="257" mass="27132">MTAIDTAFNYLGFASHATLARAGGDLLSAFTVSTKVGYFPASGGRARHSIDPVELRAALVRTIRDLGRAPDVVFLHNPEASMAAGDRGQEQLAAACGVLAEAALVGACGAWGIATWNLRAVAALATPLPAVPDVLMVRSGLLVGHEVLVAGEILARRWDVPVERRWGMSPFGGDLAGPPWRWSDPRIFLADAAGEPTAVQAAFRVAFELPMVGAVAVSTDRPDHLRELVDATGLAANAEFIGGYRRLLAERSARQIC</sequence>
<proteinExistence type="predicted"/>
<protein>
    <submittedName>
        <fullName evidence="1">Uncharacterized protein</fullName>
    </submittedName>
</protein>
<dbReference type="Gene3D" id="3.20.20.100">
    <property type="entry name" value="NADP-dependent oxidoreductase domain"/>
    <property type="match status" value="1"/>
</dbReference>
<name>A0A0F2T792_STRR3</name>
<comment type="caution">
    <text evidence="1">The sequence shown here is derived from an EMBL/GenBank/DDBJ whole genome shotgun (WGS) entry which is preliminary data.</text>
</comment>
<organism evidence="1 2">
    <name type="scientific">Streptomyces rubellomurinus (strain ATCC 31215)</name>
    <dbReference type="NCBI Taxonomy" id="359131"/>
    <lineage>
        <taxon>Bacteria</taxon>
        <taxon>Bacillati</taxon>
        <taxon>Actinomycetota</taxon>
        <taxon>Actinomycetes</taxon>
        <taxon>Kitasatosporales</taxon>
        <taxon>Streptomycetaceae</taxon>
        <taxon>Streptomyces</taxon>
    </lineage>
</organism>
<dbReference type="InterPro" id="IPR036812">
    <property type="entry name" value="NAD(P)_OxRdtase_dom_sf"/>
</dbReference>
<dbReference type="SUPFAM" id="SSF51430">
    <property type="entry name" value="NAD(P)-linked oxidoreductase"/>
    <property type="match status" value="1"/>
</dbReference>
<dbReference type="EMBL" id="JZKH01000131">
    <property type="protein sequence ID" value="KJS58195.1"/>
    <property type="molecule type" value="Genomic_DNA"/>
</dbReference>
<reference evidence="1 2" key="1">
    <citation type="submission" date="2015-02" db="EMBL/GenBank/DDBJ databases">
        <authorList>
            <person name="Ju K.-S."/>
            <person name="Doroghazi J.R."/>
            <person name="Metcalf W."/>
        </authorList>
    </citation>
    <scope>NUCLEOTIDE SEQUENCE [LARGE SCALE GENOMIC DNA]</scope>
    <source>
        <strain evidence="1 2">ATCC 31215</strain>
    </source>
</reference>
<gene>
    <name evidence="1" type="ORF">VM95_34885</name>
</gene>
<evidence type="ECO:0000313" key="1">
    <source>
        <dbReference type="EMBL" id="KJS58195.1"/>
    </source>
</evidence>